<reference evidence="1" key="1">
    <citation type="journal article" date="2020" name="Stud. Mycol.">
        <title>101 Dothideomycetes genomes: a test case for predicting lifestyles and emergence of pathogens.</title>
        <authorList>
            <person name="Haridas S."/>
            <person name="Albert R."/>
            <person name="Binder M."/>
            <person name="Bloem J."/>
            <person name="Labutti K."/>
            <person name="Salamov A."/>
            <person name="Andreopoulos B."/>
            <person name="Baker S."/>
            <person name="Barry K."/>
            <person name="Bills G."/>
            <person name="Bluhm B."/>
            <person name="Cannon C."/>
            <person name="Castanera R."/>
            <person name="Culley D."/>
            <person name="Daum C."/>
            <person name="Ezra D."/>
            <person name="Gonzalez J."/>
            <person name="Henrissat B."/>
            <person name="Kuo A."/>
            <person name="Liang C."/>
            <person name="Lipzen A."/>
            <person name="Lutzoni F."/>
            <person name="Magnuson J."/>
            <person name="Mondo S."/>
            <person name="Nolan M."/>
            <person name="Ohm R."/>
            <person name="Pangilinan J."/>
            <person name="Park H.-J."/>
            <person name="Ramirez L."/>
            <person name="Alfaro M."/>
            <person name="Sun H."/>
            <person name="Tritt A."/>
            <person name="Yoshinaga Y."/>
            <person name="Zwiers L.-H."/>
            <person name="Turgeon B."/>
            <person name="Goodwin S."/>
            <person name="Spatafora J."/>
            <person name="Crous P."/>
            <person name="Grigoriev I."/>
        </authorList>
    </citation>
    <scope>NUCLEOTIDE SEQUENCE</scope>
    <source>
        <strain evidence="1">CBS 262.69</strain>
    </source>
</reference>
<dbReference type="AlphaFoldDB" id="A0A6G1HRI2"/>
<evidence type="ECO:0000313" key="1">
    <source>
        <dbReference type="EMBL" id="KAF2398630.1"/>
    </source>
</evidence>
<accession>A0A6G1HRI2</accession>
<keyword evidence="2" id="KW-1185">Reference proteome</keyword>
<organism evidence="1 2">
    <name type="scientific">Trichodelitschia bisporula</name>
    <dbReference type="NCBI Taxonomy" id="703511"/>
    <lineage>
        <taxon>Eukaryota</taxon>
        <taxon>Fungi</taxon>
        <taxon>Dikarya</taxon>
        <taxon>Ascomycota</taxon>
        <taxon>Pezizomycotina</taxon>
        <taxon>Dothideomycetes</taxon>
        <taxon>Dothideomycetes incertae sedis</taxon>
        <taxon>Phaeotrichales</taxon>
        <taxon>Phaeotrichaceae</taxon>
        <taxon>Trichodelitschia</taxon>
    </lineage>
</organism>
<protein>
    <submittedName>
        <fullName evidence="1">Uncharacterized protein</fullName>
    </submittedName>
</protein>
<proteinExistence type="predicted"/>
<dbReference type="EMBL" id="ML996699">
    <property type="protein sequence ID" value="KAF2398630.1"/>
    <property type="molecule type" value="Genomic_DNA"/>
</dbReference>
<sequence length="81" mass="9063">MYLVKMKRRPLSPGSAPAIPGYRHKFNISPSSEQSVCSIGPSLRCQTPTQNHDRYSDILLSLFMLEPWSVSISRTAPTTRA</sequence>
<gene>
    <name evidence="1" type="ORF">EJ06DRAFT_85891</name>
</gene>
<dbReference type="Proteomes" id="UP000799640">
    <property type="component" value="Unassembled WGS sequence"/>
</dbReference>
<evidence type="ECO:0000313" key="2">
    <source>
        <dbReference type="Proteomes" id="UP000799640"/>
    </source>
</evidence>
<name>A0A6G1HRI2_9PEZI</name>